<evidence type="ECO:0000256" key="2">
    <source>
        <dbReference type="ARBA" id="ARBA00002322"/>
    </source>
</evidence>
<feature type="binding site" evidence="15">
    <location>
        <position position="234"/>
    </location>
    <ligand>
        <name>Ca(2+)</name>
        <dbReference type="ChEBI" id="CHEBI:29108"/>
        <label>1</label>
    </ligand>
</feature>
<evidence type="ECO:0000256" key="7">
    <source>
        <dbReference type="ARBA" id="ARBA00022723"/>
    </source>
</evidence>
<dbReference type="PANTHER" id="PTHR31388">
    <property type="entry name" value="PEROXIDASE 72-RELATED"/>
    <property type="match status" value="1"/>
</dbReference>
<dbReference type="Gene3D" id="1.10.520.10">
    <property type="match status" value="1"/>
</dbReference>
<evidence type="ECO:0000256" key="15">
    <source>
        <dbReference type="PIRSR" id="PIRSR600823-3"/>
    </source>
</evidence>
<dbReference type="AlphaFoldDB" id="A0A151UA30"/>
<feature type="binding site" evidence="15">
    <location>
        <position position="248"/>
    </location>
    <ligand>
        <name>Ca(2+)</name>
        <dbReference type="ChEBI" id="CHEBI:29108"/>
        <label>1</label>
    </ligand>
</feature>
<evidence type="ECO:0000256" key="16">
    <source>
        <dbReference type="PIRSR" id="PIRSR600823-4"/>
    </source>
</evidence>
<dbReference type="GO" id="GO:0042744">
    <property type="term" value="P:hydrogen peroxide catabolic process"/>
    <property type="evidence" value="ECO:0007669"/>
    <property type="project" value="InterPro"/>
</dbReference>
<keyword evidence="12" id="KW-0325">Glycoprotein</keyword>
<comment type="cofactor">
    <cofactor evidence="15">
        <name>heme b</name>
        <dbReference type="ChEBI" id="CHEBI:60344"/>
    </cofactor>
    <text evidence="15">Binds 1 heme b (iron(II)-protoporphyrin IX) group per subunit.</text>
</comment>
<dbReference type="InterPro" id="IPR010255">
    <property type="entry name" value="Haem_peroxidase_sf"/>
</dbReference>
<keyword evidence="9" id="KW-0560">Oxidoreductase</keyword>
<feature type="binding site" evidence="15">
    <location>
        <position position="401"/>
    </location>
    <ligand>
        <name>Ca(2+)</name>
        <dbReference type="ChEBI" id="CHEBI:29108"/>
        <label>2</label>
    </ligand>
</feature>
<dbReference type="PROSITE" id="PS00436">
    <property type="entry name" value="PEROXIDASE_2"/>
    <property type="match status" value="1"/>
</dbReference>
<feature type="active site" description="Proton acceptor" evidence="13">
    <location>
        <position position="226"/>
    </location>
</feature>
<feature type="site" description="Transition state stabilizer" evidence="16">
    <location>
        <position position="222"/>
    </location>
</feature>
<keyword evidence="20" id="KW-1185">Reference proteome</keyword>
<evidence type="ECO:0000256" key="11">
    <source>
        <dbReference type="ARBA" id="ARBA00023157"/>
    </source>
</evidence>
<dbReference type="PRINTS" id="PR00458">
    <property type="entry name" value="PEROXIDASE"/>
</dbReference>
<dbReference type="GO" id="GO:0020037">
    <property type="term" value="F:heme binding"/>
    <property type="evidence" value="ECO:0007669"/>
    <property type="project" value="InterPro"/>
</dbReference>
<keyword evidence="6" id="KW-0349">Heme</keyword>
<proteinExistence type="inferred from homology"/>
<feature type="disulfide bond" evidence="17">
    <location>
        <begin position="228"/>
        <end position="233"/>
    </location>
</feature>
<comment type="function">
    <text evidence="2">Removal of H(2)O(2), oxidation of toxic reductants, biosynthesis and degradation of lignin, suberization, auxin catabolism, response to environmental stresses such as wounding, pathogen attack and oxidative stress. These functions might be dependent on each isozyme/isoform in each plant tissue.</text>
</comment>
<feature type="binding site" evidence="15">
    <location>
        <position position="409"/>
    </location>
    <ligand>
        <name>Ca(2+)</name>
        <dbReference type="ChEBI" id="CHEBI:29108"/>
        <label>2</label>
    </ligand>
</feature>
<dbReference type="FunFam" id="1.10.520.10:FF:000001">
    <property type="entry name" value="Peroxidase"/>
    <property type="match status" value="1"/>
</dbReference>
<evidence type="ECO:0000256" key="10">
    <source>
        <dbReference type="ARBA" id="ARBA00023004"/>
    </source>
</evidence>
<feature type="disulfide bond" evidence="17">
    <location>
        <begin position="195"/>
        <end position="275"/>
    </location>
</feature>
<feature type="disulfide bond" evidence="17">
    <location>
        <begin position="281"/>
        <end position="477"/>
    </location>
</feature>
<comment type="catalytic activity">
    <reaction evidence="1">
        <text>2 a phenolic donor + H2O2 = 2 a phenolic radical donor + 2 H2O</text>
        <dbReference type="Rhea" id="RHEA:56136"/>
        <dbReference type="ChEBI" id="CHEBI:15377"/>
        <dbReference type="ChEBI" id="CHEBI:16240"/>
        <dbReference type="ChEBI" id="CHEBI:139520"/>
        <dbReference type="ChEBI" id="CHEBI:139521"/>
        <dbReference type="EC" id="1.11.1.7"/>
    </reaction>
</comment>
<dbReference type="InterPro" id="IPR033905">
    <property type="entry name" value="Secretory_peroxidase"/>
</dbReference>
<dbReference type="Proteomes" id="UP000075243">
    <property type="component" value="Chromosome 1"/>
</dbReference>
<accession>A0A151UA30</accession>
<evidence type="ECO:0000256" key="4">
    <source>
        <dbReference type="ARBA" id="ARBA00012313"/>
    </source>
</evidence>
<evidence type="ECO:0000313" key="20">
    <source>
        <dbReference type="Proteomes" id="UP000075243"/>
    </source>
</evidence>
<evidence type="ECO:0000256" key="17">
    <source>
        <dbReference type="PIRSR" id="PIRSR600823-5"/>
    </source>
</evidence>
<keyword evidence="10 15" id="KW-0408">Iron</keyword>
<keyword evidence="8 15" id="KW-0106">Calcium</keyword>
<feature type="binding site" description="axial binding residue" evidence="15">
    <location>
        <position position="354"/>
    </location>
    <ligand>
        <name>heme b</name>
        <dbReference type="ChEBI" id="CHEBI:60344"/>
    </ligand>
    <ligandPart>
        <name>Fe</name>
        <dbReference type="ChEBI" id="CHEBI:18248"/>
    </ligandPart>
</feature>
<dbReference type="PANTHER" id="PTHR31388:SF144">
    <property type="entry name" value="PEROXIDASE 67-RELATED"/>
    <property type="match status" value="1"/>
</dbReference>
<dbReference type="CDD" id="cd00693">
    <property type="entry name" value="secretory_peroxidase"/>
    <property type="match status" value="1"/>
</dbReference>
<feature type="disulfide bond" evidence="17">
    <location>
        <begin position="361"/>
        <end position="386"/>
    </location>
</feature>
<dbReference type="OMA" id="ITIMMIM"/>
<organism evidence="19 20">
    <name type="scientific">Cajanus cajan</name>
    <name type="common">Pigeon pea</name>
    <name type="synonym">Cajanus indicus</name>
    <dbReference type="NCBI Taxonomy" id="3821"/>
    <lineage>
        <taxon>Eukaryota</taxon>
        <taxon>Viridiplantae</taxon>
        <taxon>Streptophyta</taxon>
        <taxon>Embryophyta</taxon>
        <taxon>Tracheophyta</taxon>
        <taxon>Spermatophyta</taxon>
        <taxon>Magnoliopsida</taxon>
        <taxon>eudicotyledons</taxon>
        <taxon>Gunneridae</taxon>
        <taxon>Pentapetalae</taxon>
        <taxon>rosids</taxon>
        <taxon>fabids</taxon>
        <taxon>Fabales</taxon>
        <taxon>Fabaceae</taxon>
        <taxon>Papilionoideae</taxon>
        <taxon>50 kb inversion clade</taxon>
        <taxon>NPAAA clade</taxon>
        <taxon>indigoferoid/millettioid clade</taxon>
        <taxon>Phaseoleae</taxon>
        <taxon>Cajanus</taxon>
    </lineage>
</organism>
<dbReference type="InterPro" id="IPR019794">
    <property type="entry name" value="Peroxidases_AS"/>
</dbReference>
<dbReference type="EC" id="1.11.1.7" evidence="4"/>
<dbReference type="Pfam" id="PF00141">
    <property type="entry name" value="peroxidase"/>
    <property type="match status" value="1"/>
</dbReference>
<dbReference type="STRING" id="3821.A0A151UA30"/>
<dbReference type="GO" id="GO:0140825">
    <property type="term" value="F:lactoperoxidase activity"/>
    <property type="evidence" value="ECO:0007669"/>
    <property type="project" value="UniProtKB-EC"/>
</dbReference>
<dbReference type="EMBL" id="CM003603">
    <property type="protein sequence ID" value="KYP76163.1"/>
    <property type="molecule type" value="Genomic_DNA"/>
</dbReference>
<dbReference type="Gramene" id="C.cajan_19808.t">
    <property type="protein sequence ID" value="C.cajan_19808.t"/>
    <property type="gene ID" value="C.cajan_19808"/>
</dbReference>
<dbReference type="SUPFAM" id="SSF48113">
    <property type="entry name" value="Heme-dependent peroxidases"/>
    <property type="match status" value="1"/>
</dbReference>
<name>A0A151UA30_CAJCA</name>
<evidence type="ECO:0000256" key="6">
    <source>
        <dbReference type="ARBA" id="ARBA00022617"/>
    </source>
</evidence>
<evidence type="ECO:0000256" key="3">
    <source>
        <dbReference type="ARBA" id="ARBA00006873"/>
    </source>
</evidence>
<feature type="binding site" evidence="15">
    <location>
        <position position="355"/>
    </location>
    <ligand>
        <name>Ca(2+)</name>
        <dbReference type="ChEBI" id="CHEBI:29108"/>
        <label>2</label>
    </ligand>
</feature>
<evidence type="ECO:0000256" key="13">
    <source>
        <dbReference type="PIRSR" id="PIRSR600823-1"/>
    </source>
</evidence>
<evidence type="ECO:0000256" key="14">
    <source>
        <dbReference type="PIRSR" id="PIRSR600823-2"/>
    </source>
</evidence>
<feature type="binding site" evidence="14">
    <location>
        <position position="324"/>
    </location>
    <ligand>
        <name>substrate</name>
    </ligand>
</feature>
<evidence type="ECO:0000313" key="19">
    <source>
        <dbReference type="EMBL" id="KYP76163.1"/>
    </source>
</evidence>
<dbReference type="GO" id="GO:0046872">
    <property type="term" value="F:metal ion binding"/>
    <property type="evidence" value="ECO:0007669"/>
    <property type="project" value="UniProtKB-KW"/>
</dbReference>
<sequence length="481" mass="53860">MSFYRMPKMVTKQLTTIQRSFLWGGKLDEKKKAWVSWEKICRPKKEGGLGIKKLDAFNEALLAKWRSMWGRILLSKYGDSIMHNTRLRGSSNSMWWGDVLKALGEDTSDSWFMNSLSWRLGVGDRIQFWFDAWAEAEPLANRFPRIFSNSLQKSSVLANMGHWSRATIVVALVVLLFLAGTSSANLSNNFYSKKCPNVFRTVKSVVKSAVAKEPRIGASILRLFFHDCFVDGCDGSLLLDDTPSFQGEKTAAANNNSVRGFEVIDDIKSKVEKLCPRVVSCADILAIASRDSVVLLGGPFWKVKVGRRDSRTANFTAANTGVIPPPTSNLSNLITTFRNQGLSVRDMVALSGSHTIGKARCTSFRSRIYNESNIDRTFALARQRRCPRTNGTGDNNLAVLDFRTPNHFDNNYYKNLLIKRGLLHSDQVLFSGGSTDSLVRTYSQNNKAFDSDFVAAMIKMGNNKPLTGSQGEIRRNCRRVN</sequence>
<comment type="similarity">
    <text evidence="3">Belongs to the peroxidase family. Ascorbate peroxidase subfamily.</text>
</comment>
<feature type="binding site" evidence="15">
    <location>
        <position position="236"/>
    </location>
    <ligand>
        <name>Ca(2+)</name>
        <dbReference type="ChEBI" id="CHEBI:29108"/>
        <label>1</label>
    </ligand>
</feature>
<dbReference type="PROSITE" id="PS00435">
    <property type="entry name" value="PEROXIDASE_1"/>
    <property type="match status" value="1"/>
</dbReference>
<gene>
    <name evidence="19" type="ORF">KK1_020390</name>
</gene>
<keyword evidence="7 15" id="KW-0479">Metal-binding</keyword>
<dbReference type="GO" id="GO:0006979">
    <property type="term" value="P:response to oxidative stress"/>
    <property type="evidence" value="ECO:0007669"/>
    <property type="project" value="InterPro"/>
</dbReference>
<reference evidence="19 20" key="1">
    <citation type="journal article" date="2012" name="Nat. Biotechnol.">
        <title>Draft genome sequence of pigeonpea (Cajanus cajan), an orphan legume crop of resource-poor farmers.</title>
        <authorList>
            <person name="Varshney R.K."/>
            <person name="Chen W."/>
            <person name="Li Y."/>
            <person name="Bharti A.K."/>
            <person name="Saxena R.K."/>
            <person name="Schlueter J.A."/>
            <person name="Donoghue M.T."/>
            <person name="Azam S."/>
            <person name="Fan G."/>
            <person name="Whaley A.M."/>
            <person name="Farmer A.D."/>
            <person name="Sheridan J."/>
            <person name="Iwata A."/>
            <person name="Tuteja R."/>
            <person name="Penmetsa R.V."/>
            <person name="Wu W."/>
            <person name="Upadhyaya H.D."/>
            <person name="Yang S.P."/>
            <person name="Shah T."/>
            <person name="Saxena K.B."/>
            <person name="Michael T."/>
            <person name="McCombie W.R."/>
            <person name="Yang B."/>
            <person name="Zhang G."/>
            <person name="Yang H."/>
            <person name="Wang J."/>
            <person name="Spillane C."/>
            <person name="Cook D.R."/>
            <person name="May G.D."/>
            <person name="Xu X."/>
            <person name="Jackson S.A."/>
        </authorList>
    </citation>
    <scope>NUCLEOTIDE SEQUENCE [LARGE SCALE GENOMIC DNA]</scope>
    <source>
        <strain evidence="20">cv. Asha</strain>
    </source>
</reference>
<feature type="binding site" evidence="15">
    <location>
        <position position="232"/>
    </location>
    <ligand>
        <name>Ca(2+)</name>
        <dbReference type="ChEBI" id="CHEBI:29108"/>
        <label>1</label>
    </ligand>
</feature>
<dbReference type="PROSITE" id="PS50873">
    <property type="entry name" value="PEROXIDASE_4"/>
    <property type="match status" value="1"/>
</dbReference>
<protein>
    <recommendedName>
        <fullName evidence="4">peroxidase</fullName>
        <ecNumber evidence="4">1.11.1.7</ecNumber>
    </recommendedName>
</protein>
<evidence type="ECO:0000256" key="5">
    <source>
        <dbReference type="ARBA" id="ARBA00022559"/>
    </source>
</evidence>
<comment type="cofactor">
    <cofactor evidence="15">
        <name>Ca(2+)</name>
        <dbReference type="ChEBI" id="CHEBI:29108"/>
    </cofactor>
    <text evidence="15">Binds 2 calcium ions per subunit.</text>
</comment>
<dbReference type="InterPro" id="IPR000823">
    <property type="entry name" value="Peroxidase_pln"/>
</dbReference>
<evidence type="ECO:0000259" key="18">
    <source>
        <dbReference type="PROSITE" id="PS50873"/>
    </source>
</evidence>
<feature type="binding site" evidence="15">
    <location>
        <position position="230"/>
    </location>
    <ligand>
        <name>Ca(2+)</name>
        <dbReference type="ChEBI" id="CHEBI:29108"/>
        <label>1</label>
    </ligand>
</feature>
<dbReference type="InterPro" id="IPR019793">
    <property type="entry name" value="Peroxidases_heam-ligand_BS"/>
</dbReference>
<dbReference type="Gene3D" id="1.10.420.10">
    <property type="entry name" value="Peroxidase, domain 2"/>
    <property type="match status" value="1"/>
</dbReference>
<dbReference type="FunFam" id="1.10.420.10:FF:000006">
    <property type="entry name" value="Peroxidase"/>
    <property type="match status" value="1"/>
</dbReference>
<dbReference type="PRINTS" id="PR00461">
    <property type="entry name" value="PLPEROXIDASE"/>
</dbReference>
<evidence type="ECO:0000256" key="1">
    <source>
        <dbReference type="ARBA" id="ARBA00000189"/>
    </source>
</evidence>
<feature type="domain" description="Plant heme peroxidase family profile" evidence="18">
    <location>
        <begin position="185"/>
        <end position="481"/>
    </location>
</feature>
<evidence type="ECO:0000256" key="9">
    <source>
        <dbReference type="ARBA" id="ARBA00023002"/>
    </source>
</evidence>
<feature type="binding site" evidence="15">
    <location>
        <position position="227"/>
    </location>
    <ligand>
        <name>Ca(2+)</name>
        <dbReference type="ChEBI" id="CHEBI:29108"/>
        <label>1</label>
    </ligand>
</feature>
<keyword evidence="11 17" id="KW-1015">Disulfide bond</keyword>
<feature type="binding site" evidence="15">
    <location>
        <position position="404"/>
    </location>
    <ligand>
        <name>Ca(2+)</name>
        <dbReference type="ChEBI" id="CHEBI:29108"/>
        <label>2</label>
    </ligand>
</feature>
<keyword evidence="5 19" id="KW-0575">Peroxidase</keyword>
<evidence type="ECO:0000256" key="8">
    <source>
        <dbReference type="ARBA" id="ARBA00022837"/>
    </source>
</evidence>
<evidence type="ECO:0000256" key="12">
    <source>
        <dbReference type="ARBA" id="ARBA00023180"/>
    </source>
</evidence>
<dbReference type="InterPro" id="IPR002016">
    <property type="entry name" value="Haem_peroxidase"/>
</dbReference>